<organism evidence="2 3">
    <name type="scientific">Fructobacillus americanaquae</name>
    <dbReference type="NCBI Taxonomy" id="2940302"/>
    <lineage>
        <taxon>Bacteria</taxon>
        <taxon>Bacillati</taxon>
        <taxon>Bacillota</taxon>
        <taxon>Bacilli</taxon>
        <taxon>Lactobacillales</taxon>
        <taxon>Lactobacillaceae</taxon>
        <taxon>Fructobacillus</taxon>
    </lineage>
</organism>
<keyword evidence="3" id="KW-1185">Reference proteome</keyword>
<dbReference type="Proteomes" id="UP001056093">
    <property type="component" value="Chromosome"/>
</dbReference>
<proteinExistence type="predicted"/>
<evidence type="ECO:0000313" key="3">
    <source>
        <dbReference type="Proteomes" id="UP001056093"/>
    </source>
</evidence>
<feature type="region of interest" description="Disordered" evidence="1">
    <location>
        <begin position="1"/>
        <end position="34"/>
    </location>
</feature>
<protein>
    <submittedName>
        <fullName evidence="2">Uncharacterized protein</fullName>
    </submittedName>
</protein>
<dbReference type="RefSeq" id="WP_252774072.1">
    <property type="nucleotide sequence ID" value="NZ_CP097122.1"/>
</dbReference>
<name>A0ABY5C0J2_9LACO</name>
<evidence type="ECO:0000313" key="2">
    <source>
        <dbReference type="EMBL" id="USS92286.1"/>
    </source>
</evidence>
<evidence type="ECO:0000256" key="1">
    <source>
        <dbReference type="SAM" id="MobiDB-lite"/>
    </source>
</evidence>
<dbReference type="EMBL" id="CP097122">
    <property type="protein sequence ID" value="USS92286.1"/>
    <property type="molecule type" value="Genomic_DNA"/>
</dbReference>
<reference evidence="2" key="1">
    <citation type="submission" date="2022-05" db="EMBL/GenBank/DDBJ databases">
        <authorList>
            <person name="Oliphant S.A."/>
            <person name="Watson-Haigh N.S."/>
            <person name="Sumby K.M."/>
            <person name="Gardner J.M."/>
            <person name="Jiranek V."/>
        </authorList>
    </citation>
    <scope>NUCLEOTIDE SEQUENCE</scope>
    <source>
        <strain evidence="2">KI3_B9</strain>
    </source>
</reference>
<gene>
    <name evidence="2" type="ORF">M3M36_01330</name>
</gene>
<accession>A0ABY5C0J2</accession>
<sequence>MMNTLTLPVATEKRPDQAAIQAAERQVDQAGEKQQATIGSALKANQQEQEAAMAQLQKILAHAHQ</sequence>